<gene>
    <name evidence="2" type="ORF">EPUS_06526</name>
</gene>
<keyword evidence="3" id="KW-1185">Reference proteome</keyword>
<dbReference type="RefSeq" id="XP_007802421.1">
    <property type="nucleotide sequence ID" value="XM_007804230.1"/>
</dbReference>
<evidence type="ECO:0008006" key="4">
    <source>
        <dbReference type="Google" id="ProtNLM"/>
    </source>
</evidence>
<feature type="signal peptide" evidence="1">
    <location>
        <begin position="1"/>
        <end position="25"/>
    </location>
</feature>
<dbReference type="Proteomes" id="UP000019373">
    <property type="component" value="Unassembled WGS sequence"/>
</dbReference>
<dbReference type="AlphaFoldDB" id="U1G3T5"/>
<keyword evidence="1" id="KW-0732">Signal</keyword>
<dbReference type="OrthoDB" id="5421290at2759"/>
<evidence type="ECO:0000256" key="1">
    <source>
        <dbReference type="SAM" id="SignalP"/>
    </source>
</evidence>
<accession>U1G3T5</accession>
<dbReference type="EMBL" id="KE721157">
    <property type="protein sequence ID" value="ERF71967.1"/>
    <property type="molecule type" value="Genomic_DNA"/>
</dbReference>
<name>U1G3T5_ENDPU</name>
<dbReference type="GeneID" id="19241466"/>
<dbReference type="OMA" id="IMNECIC"/>
<evidence type="ECO:0000313" key="3">
    <source>
        <dbReference type="Proteomes" id="UP000019373"/>
    </source>
</evidence>
<feature type="chain" id="PRO_5004611211" description="Extracellular membrane protein CFEM domain-containing protein" evidence="1">
    <location>
        <begin position="26"/>
        <end position="192"/>
    </location>
</feature>
<proteinExistence type="predicted"/>
<evidence type="ECO:0000313" key="2">
    <source>
        <dbReference type="EMBL" id="ERF71967.1"/>
    </source>
</evidence>
<sequence length="192" mass="19682">MDRASFSVFHPSLWLLTLLFNLVTAQTVSIAKDAGLLAQRDCVQICIGGTGAGTGHENLLQAVGCGNSNADSCLCRADLRPPASQYLSSCLTTDFTTCSGSPDYTAAVSIYNRYCSFTGPAVVTATPTPTSATNDVNVNGVTTVTQTTAPTVTVVVSSSSSSSVIQPSFGELGLIAVATGLLLLAKLAVPGR</sequence>
<dbReference type="HOGENOM" id="CLU_1415150_0_0_1"/>
<organism evidence="2 3">
    <name type="scientific">Endocarpon pusillum (strain Z07020 / HMAS-L-300199)</name>
    <name type="common">Lichen-forming fungus</name>
    <dbReference type="NCBI Taxonomy" id="1263415"/>
    <lineage>
        <taxon>Eukaryota</taxon>
        <taxon>Fungi</taxon>
        <taxon>Dikarya</taxon>
        <taxon>Ascomycota</taxon>
        <taxon>Pezizomycotina</taxon>
        <taxon>Eurotiomycetes</taxon>
        <taxon>Chaetothyriomycetidae</taxon>
        <taxon>Verrucariales</taxon>
        <taxon>Verrucariaceae</taxon>
        <taxon>Endocarpon</taxon>
    </lineage>
</organism>
<protein>
    <recommendedName>
        <fullName evidence="4">Extracellular membrane protein CFEM domain-containing protein</fullName>
    </recommendedName>
</protein>
<reference evidence="3" key="1">
    <citation type="journal article" date="2014" name="BMC Genomics">
        <title>Genome characteristics reveal the impact of lichenization on lichen-forming fungus Endocarpon pusillum Hedwig (Verrucariales, Ascomycota).</title>
        <authorList>
            <person name="Wang Y.-Y."/>
            <person name="Liu B."/>
            <person name="Zhang X.-Y."/>
            <person name="Zhou Q.-M."/>
            <person name="Zhang T."/>
            <person name="Li H."/>
            <person name="Yu Y.-F."/>
            <person name="Zhang X.-L."/>
            <person name="Hao X.-Y."/>
            <person name="Wang M."/>
            <person name="Wang L."/>
            <person name="Wei J.-C."/>
        </authorList>
    </citation>
    <scope>NUCLEOTIDE SEQUENCE [LARGE SCALE GENOMIC DNA]</scope>
    <source>
        <strain evidence="3">Z07020 / HMAS-L-300199</strain>
    </source>
</reference>